<organism evidence="2 3">
    <name type="scientific">Breznakia pachnodae</name>
    <dbReference type="NCBI Taxonomy" id="265178"/>
    <lineage>
        <taxon>Bacteria</taxon>
        <taxon>Bacillati</taxon>
        <taxon>Bacillota</taxon>
        <taxon>Erysipelotrichia</taxon>
        <taxon>Erysipelotrichales</taxon>
        <taxon>Erysipelotrichaceae</taxon>
        <taxon>Breznakia</taxon>
    </lineage>
</organism>
<comment type="caution">
    <text evidence="2">The sequence shown here is derived from an EMBL/GenBank/DDBJ whole genome shotgun (WGS) entry which is preliminary data.</text>
</comment>
<accession>A0ABU0E3C8</accession>
<feature type="signal peptide" evidence="1">
    <location>
        <begin position="1"/>
        <end position="26"/>
    </location>
</feature>
<dbReference type="EMBL" id="JAUSUR010000003">
    <property type="protein sequence ID" value="MDQ0361389.1"/>
    <property type="molecule type" value="Genomic_DNA"/>
</dbReference>
<gene>
    <name evidence="2" type="ORF">J2S15_002136</name>
</gene>
<dbReference type="PROSITE" id="PS51257">
    <property type="entry name" value="PROKAR_LIPOPROTEIN"/>
    <property type="match status" value="1"/>
</dbReference>
<evidence type="ECO:0000313" key="2">
    <source>
        <dbReference type="EMBL" id="MDQ0361389.1"/>
    </source>
</evidence>
<dbReference type="Proteomes" id="UP001230220">
    <property type="component" value="Unassembled WGS sequence"/>
</dbReference>
<keyword evidence="1" id="KW-0732">Signal</keyword>
<reference evidence="2 3" key="1">
    <citation type="submission" date="2023-07" db="EMBL/GenBank/DDBJ databases">
        <title>Genomic Encyclopedia of Type Strains, Phase IV (KMG-IV): sequencing the most valuable type-strain genomes for metagenomic binning, comparative biology and taxonomic classification.</title>
        <authorList>
            <person name="Goeker M."/>
        </authorList>
    </citation>
    <scope>NUCLEOTIDE SEQUENCE [LARGE SCALE GENOMIC DNA]</scope>
    <source>
        <strain evidence="2 3">DSM 16784</strain>
    </source>
</reference>
<sequence length="197" mass="21753">MKKIISLLFIALLFSACSTGTSNNEAAEKEKDEEAIELPTTVTLAGEDIAFDGSDTVESLGHLTLNESSFNQGTISTKMNTVTFTLKYTDGKSTVSISVTTDWFGNQADINEEYQQAIQSGTIKNIRFDYRYVNSGFAEYNGVDVMEIDESTLNDWFKSDTSVFDSGKTIINLTSDTANIDVDYDKTTKEVKSLSFN</sequence>
<dbReference type="RefSeq" id="WP_307408072.1">
    <property type="nucleotide sequence ID" value="NZ_JAUSUR010000003.1"/>
</dbReference>
<protein>
    <submittedName>
        <fullName evidence="2">Uncharacterized protein</fullName>
    </submittedName>
</protein>
<proteinExistence type="predicted"/>
<feature type="chain" id="PRO_5046273543" evidence="1">
    <location>
        <begin position="27"/>
        <end position="197"/>
    </location>
</feature>
<evidence type="ECO:0000256" key="1">
    <source>
        <dbReference type="SAM" id="SignalP"/>
    </source>
</evidence>
<evidence type="ECO:0000313" key="3">
    <source>
        <dbReference type="Proteomes" id="UP001230220"/>
    </source>
</evidence>
<keyword evidence="3" id="KW-1185">Reference proteome</keyword>
<name>A0ABU0E3C8_9FIRM</name>